<dbReference type="EMBL" id="JAMZIH010005944">
    <property type="protein sequence ID" value="KAJ1674463.1"/>
    <property type="molecule type" value="Genomic_DNA"/>
</dbReference>
<name>A0ACC1HFF4_9FUNG</name>
<dbReference type="Proteomes" id="UP001145114">
    <property type="component" value="Unassembled WGS sequence"/>
</dbReference>
<comment type="caution">
    <text evidence="1">The sequence shown here is derived from an EMBL/GenBank/DDBJ whole genome shotgun (WGS) entry which is preliminary data.</text>
</comment>
<keyword evidence="2" id="KW-1185">Reference proteome</keyword>
<gene>
    <name evidence="1" type="ORF">EV182_003221</name>
</gene>
<proteinExistence type="predicted"/>
<accession>A0ACC1HFF4</accession>
<evidence type="ECO:0000313" key="2">
    <source>
        <dbReference type="Proteomes" id="UP001145114"/>
    </source>
</evidence>
<protein>
    <submittedName>
        <fullName evidence="1">Uncharacterized protein</fullName>
    </submittedName>
</protein>
<organism evidence="1 2">
    <name type="scientific">Spiromyces aspiralis</name>
    <dbReference type="NCBI Taxonomy" id="68401"/>
    <lineage>
        <taxon>Eukaryota</taxon>
        <taxon>Fungi</taxon>
        <taxon>Fungi incertae sedis</taxon>
        <taxon>Zoopagomycota</taxon>
        <taxon>Kickxellomycotina</taxon>
        <taxon>Kickxellomycetes</taxon>
        <taxon>Kickxellales</taxon>
        <taxon>Kickxellaceae</taxon>
        <taxon>Spiromyces</taxon>
    </lineage>
</organism>
<evidence type="ECO:0000313" key="1">
    <source>
        <dbReference type="EMBL" id="KAJ1674463.1"/>
    </source>
</evidence>
<reference evidence="1" key="1">
    <citation type="submission" date="2022-06" db="EMBL/GenBank/DDBJ databases">
        <title>Phylogenomic reconstructions and comparative analyses of Kickxellomycotina fungi.</title>
        <authorList>
            <person name="Reynolds N.K."/>
            <person name="Stajich J.E."/>
            <person name="Barry K."/>
            <person name="Grigoriev I.V."/>
            <person name="Crous P."/>
            <person name="Smith M.E."/>
        </authorList>
    </citation>
    <scope>NUCLEOTIDE SEQUENCE</scope>
    <source>
        <strain evidence="1">RSA 2271</strain>
    </source>
</reference>
<sequence>MIDNIASQKLKSSIRLVACIETALGLLNIREIATADPRIDALLFAAEDYCSDTGVTRTASRRELYYPRSVVATTAHAFGLQAIDMVCIAIHDKDVLVDECKEGMEMGFTGKQVIHPGQVDTVQQMFLPSDAALLRAWRIVQGYKDCSASGKGVFDLDGHVIDLPLVRWAEGVLDKASRAGIDVEARFSNIKS</sequence>